<keyword evidence="4" id="KW-1185">Reference proteome</keyword>
<dbReference type="InterPro" id="IPR037138">
    <property type="entry name" value="His_deacetylse_dom_sf"/>
</dbReference>
<gene>
    <name evidence="2" type="ORF">CSSPJE1EN1_LOCUS16695</name>
    <name evidence="3" type="ORF">CSSPJE1EN1_LOCUS16699</name>
</gene>
<dbReference type="SUPFAM" id="SSF52768">
    <property type="entry name" value="Arginase/deacetylase"/>
    <property type="match status" value="1"/>
</dbReference>
<evidence type="ECO:0000313" key="2">
    <source>
        <dbReference type="EMBL" id="CAK9271217.1"/>
    </source>
</evidence>
<name>A0ABP0WXR3_9BRYO</name>
<dbReference type="PANTHER" id="PTHR10625">
    <property type="entry name" value="HISTONE DEACETYLASE HDAC1-RELATED"/>
    <property type="match status" value="1"/>
</dbReference>
<evidence type="ECO:0000313" key="4">
    <source>
        <dbReference type="Proteomes" id="UP001497444"/>
    </source>
</evidence>
<dbReference type="Pfam" id="PF00850">
    <property type="entry name" value="Hist_deacetyl"/>
    <property type="match status" value="1"/>
</dbReference>
<evidence type="ECO:0000313" key="3">
    <source>
        <dbReference type="EMBL" id="CAK9271221.1"/>
    </source>
</evidence>
<reference evidence="2" key="1">
    <citation type="submission" date="2024-02" db="EMBL/GenBank/DDBJ databases">
        <authorList>
            <consortium name="ELIXIR-Norway"/>
            <consortium name="Elixir Norway"/>
        </authorList>
    </citation>
    <scope>NUCLEOTIDE SEQUENCE</scope>
</reference>
<dbReference type="PANTHER" id="PTHR10625:SF25">
    <property type="entry name" value="HISTONE DEACETYLASE 18-RELATED"/>
    <property type="match status" value="1"/>
</dbReference>
<dbReference type="Gene3D" id="3.40.800.20">
    <property type="entry name" value="Histone deacetylase domain"/>
    <property type="match status" value="1"/>
</dbReference>
<dbReference type="InterPro" id="IPR023801">
    <property type="entry name" value="His_deacetylse_dom"/>
</dbReference>
<dbReference type="Proteomes" id="UP001497444">
    <property type="component" value="Chromosome 4"/>
</dbReference>
<sequence>MKAVSRKSYGKHQRKALASPYDSIFFNNGSSKSALLAAGSVIEVADQVAQGKLKAGAAIVRPPGHHAKADAAMGFCLFSNVAACTLRIIWSIDIWLVGPCIY</sequence>
<feature type="domain" description="Histone deacetylase" evidence="1">
    <location>
        <begin position="15"/>
        <end position="84"/>
    </location>
</feature>
<organism evidence="2 4">
    <name type="scientific">Sphagnum jensenii</name>
    <dbReference type="NCBI Taxonomy" id="128206"/>
    <lineage>
        <taxon>Eukaryota</taxon>
        <taxon>Viridiplantae</taxon>
        <taxon>Streptophyta</taxon>
        <taxon>Embryophyta</taxon>
        <taxon>Bryophyta</taxon>
        <taxon>Sphagnophytina</taxon>
        <taxon>Sphagnopsida</taxon>
        <taxon>Sphagnales</taxon>
        <taxon>Sphagnaceae</taxon>
        <taxon>Sphagnum</taxon>
    </lineage>
</organism>
<accession>A0ABP0WXR3</accession>
<dbReference type="EMBL" id="OZ020099">
    <property type="protein sequence ID" value="CAK9271217.1"/>
    <property type="molecule type" value="Genomic_DNA"/>
</dbReference>
<protein>
    <recommendedName>
        <fullName evidence="1">Histone deacetylase domain-containing protein</fullName>
    </recommendedName>
</protein>
<dbReference type="EMBL" id="OZ020099">
    <property type="protein sequence ID" value="CAK9271221.1"/>
    <property type="molecule type" value="Genomic_DNA"/>
</dbReference>
<evidence type="ECO:0000259" key="1">
    <source>
        <dbReference type="Pfam" id="PF00850"/>
    </source>
</evidence>
<proteinExistence type="predicted"/>
<dbReference type="InterPro" id="IPR023696">
    <property type="entry name" value="Ureohydrolase_dom_sf"/>
</dbReference>